<evidence type="ECO:0000313" key="1">
    <source>
        <dbReference type="EMBL" id="KAJ3004602.1"/>
    </source>
</evidence>
<dbReference type="Proteomes" id="UP001144978">
    <property type="component" value="Unassembled WGS sequence"/>
</dbReference>
<evidence type="ECO:0000313" key="2">
    <source>
        <dbReference type="Proteomes" id="UP001144978"/>
    </source>
</evidence>
<proteinExistence type="predicted"/>
<gene>
    <name evidence="1" type="ORF">NUW54_g4738</name>
</gene>
<dbReference type="EMBL" id="JANSHE010001104">
    <property type="protein sequence ID" value="KAJ3004602.1"/>
    <property type="molecule type" value="Genomic_DNA"/>
</dbReference>
<organism evidence="1 2">
    <name type="scientific">Trametes sanguinea</name>
    <dbReference type="NCBI Taxonomy" id="158606"/>
    <lineage>
        <taxon>Eukaryota</taxon>
        <taxon>Fungi</taxon>
        <taxon>Dikarya</taxon>
        <taxon>Basidiomycota</taxon>
        <taxon>Agaricomycotina</taxon>
        <taxon>Agaricomycetes</taxon>
        <taxon>Polyporales</taxon>
        <taxon>Polyporaceae</taxon>
        <taxon>Trametes</taxon>
    </lineage>
</organism>
<name>A0ACC1PX26_9APHY</name>
<accession>A0ACC1PX26</accession>
<protein>
    <submittedName>
        <fullName evidence="1">Uncharacterized protein</fullName>
    </submittedName>
</protein>
<comment type="caution">
    <text evidence="1">The sequence shown here is derived from an EMBL/GenBank/DDBJ whole genome shotgun (WGS) entry which is preliminary data.</text>
</comment>
<keyword evidence="2" id="KW-1185">Reference proteome</keyword>
<sequence length="123" mass="13769">MRRLTWSAPPPARALSTSISHNSDKPERMDRPMHDERMHHARAAKLHVGVRDRARQNRSQMNMAAKCIHRSNARKATKGKREVSWESMAVLAGQTPSKLKWAAGERTECATWDGGAIEESGAI</sequence>
<reference evidence="1" key="1">
    <citation type="submission" date="2022-08" db="EMBL/GenBank/DDBJ databases">
        <title>Genome Sequence of Pycnoporus sanguineus.</title>
        <authorList>
            <person name="Buettner E."/>
        </authorList>
    </citation>
    <scope>NUCLEOTIDE SEQUENCE</scope>
    <source>
        <strain evidence="1">CG-C14</strain>
    </source>
</reference>